<dbReference type="InterPro" id="IPR025250">
    <property type="entry name" value="DUF4199"/>
</dbReference>
<feature type="transmembrane region" description="Helical" evidence="1">
    <location>
        <begin position="142"/>
        <end position="164"/>
    </location>
</feature>
<feature type="transmembrane region" description="Helical" evidence="1">
    <location>
        <begin position="77"/>
        <end position="100"/>
    </location>
</feature>
<evidence type="ECO:0000256" key="1">
    <source>
        <dbReference type="SAM" id="Phobius"/>
    </source>
</evidence>
<feature type="transmembrane region" description="Helical" evidence="1">
    <location>
        <begin position="21"/>
        <end position="39"/>
    </location>
</feature>
<reference evidence="2 3" key="1">
    <citation type="submission" date="2020-03" db="EMBL/GenBank/DDBJ databases">
        <title>Genomic Encyclopedia of Type Strains, Phase IV (KMG-IV): sequencing the most valuable type-strain genomes for metagenomic binning, comparative biology and taxonomic classification.</title>
        <authorList>
            <person name="Goeker M."/>
        </authorList>
    </citation>
    <scope>NUCLEOTIDE SEQUENCE [LARGE SCALE GENOMIC DNA]</scope>
    <source>
        <strain evidence="2 3">DSM 5718</strain>
    </source>
</reference>
<keyword evidence="2" id="KW-0378">Hydrolase</keyword>
<organism evidence="2 3">
    <name type="scientific">Thermonema lapsum</name>
    <dbReference type="NCBI Taxonomy" id="28195"/>
    <lineage>
        <taxon>Bacteria</taxon>
        <taxon>Pseudomonadati</taxon>
        <taxon>Bacteroidota</taxon>
        <taxon>Cytophagia</taxon>
        <taxon>Cytophagales</taxon>
        <taxon>Thermonemataceae</taxon>
        <taxon>Thermonema</taxon>
    </lineage>
</organism>
<dbReference type="Pfam" id="PF13858">
    <property type="entry name" value="DUF4199"/>
    <property type="match status" value="1"/>
</dbReference>
<comment type="caution">
    <text evidence="2">The sequence shown here is derived from an EMBL/GenBank/DDBJ whole genome shotgun (WGS) entry which is preliminary data.</text>
</comment>
<dbReference type="AlphaFoldDB" id="A0A846MMG6"/>
<gene>
    <name evidence="2" type="ORF">FHS56_000108</name>
</gene>
<keyword evidence="3" id="KW-1185">Reference proteome</keyword>
<keyword evidence="1" id="KW-1133">Transmembrane helix</keyword>
<dbReference type="Proteomes" id="UP000537126">
    <property type="component" value="Unassembled WGS sequence"/>
</dbReference>
<evidence type="ECO:0000313" key="2">
    <source>
        <dbReference type="EMBL" id="NIK72622.1"/>
    </source>
</evidence>
<evidence type="ECO:0000313" key="3">
    <source>
        <dbReference type="Proteomes" id="UP000537126"/>
    </source>
</evidence>
<sequence>MSEKHNTNPVSPAMIGTQYGAYAGLASIIYSLTAMTLSLHENTLLGILGTAVPIIFMVLGVRAYRQSNENIASFGQAYLVCIMVALLTALLTAVFTYVYFSFLNPEFYEATIEKAILQMEERGTPDEAIEAAKRFMSPAYSAVFGFIGNVIILGLVGLIVAAILKKSE</sequence>
<name>A0A846MMG6_9BACT</name>
<proteinExistence type="predicted"/>
<protein>
    <submittedName>
        <fullName evidence="2">Membrane-associated HD superfamily phosphohydrolase</fullName>
    </submittedName>
</protein>
<accession>A0A846MMG6</accession>
<keyword evidence="1" id="KW-0472">Membrane</keyword>
<dbReference type="EMBL" id="JAASRN010000001">
    <property type="protein sequence ID" value="NIK72622.1"/>
    <property type="molecule type" value="Genomic_DNA"/>
</dbReference>
<dbReference type="RefSeq" id="WP_166917941.1">
    <property type="nucleotide sequence ID" value="NZ_JAASRN010000001.1"/>
</dbReference>
<keyword evidence="1" id="KW-0812">Transmembrane</keyword>
<feature type="transmembrane region" description="Helical" evidence="1">
    <location>
        <begin position="45"/>
        <end position="65"/>
    </location>
</feature>
<dbReference type="GO" id="GO:0016787">
    <property type="term" value="F:hydrolase activity"/>
    <property type="evidence" value="ECO:0007669"/>
    <property type="project" value="UniProtKB-KW"/>
</dbReference>